<reference evidence="1" key="1">
    <citation type="submission" date="2019-08" db="EMBL/GenBank/DDBJ databases">
        <authorList>
            <person name="Kucharzyk K."/>
            <person name="Murdoch R.W."/>
            <person name="Higgins S."/>
            <person name="Loffler F."/>
        </authorList>
    </citation>
    <scope>NUCLEOTIDE SEQUENCE</scope>
</reference>
<dbReference type="AlphaFoldDB" id="A0A645H9H4"/>
<evidence type="ECO:0000313" key="1">
    <source>
        <dbReference type="EMBL" id="MPN35661.1"/>
    </source>
</evidence>
<organism evidence="1">
    <name type="scientific">bioreactor metagenome</name>
    <dbReference type="NCBI Taxonomy" id="1076179"/>
    <lineage>
        <taxon>unclassified sequences</taxon>
        <taxon>metagenomes</taxon>
        <taxon>ecological metagenomes</taxon>
    </lineage>
</organism>
<protein>
    <submittedName>
        <fullName evidence="1">Uncharacterized protein</fullName>
    </submittedName>
</protein>
<gene>
    <name evidence="1" type="ORF">SDC9_183159</name>
</gene>
<accession>A0A645H9H4</accession>
<proteinExistence type="predicted"/>
<dbReference type="EMBL" id="VSSQ01089399">
    <property type="protein sequence ID" value="MPN35661.1"/>
    <property type="molecule type" value="Genomic_DNA"/>
</dbReference>
<name>A0A645H9H4_9ZZZZ</name>
<sequence>MPNSDAACRLVVSAMKCWLSDSLESRSTEPPFAKNHLRAACAFSMVSAVVNVLEAIRNSVLSGLSLRSTLPSSMPSTFEMKCSRLPGCAKSSSAFTAMAGPRSEPPMPMLTMSVIASFARTSSAIFSIASKVSCTSARFCATRSFTGSRQPGVPGAGLRSNQCMTARFSVLLIGSPANIASR</sequence>
<comment type="caution">
    <text evidence="1">The sequence shown here is derived from an EMBL/GenBank/DDBJ whole genome shotgun (WGS) entry which is preliminary data.</text>
</comment>